<dbReference type="PANTHER" id="PTHR43685">
    <property type="entry name" value="GLYCOSYLTRANSFERASE"/>
    <property type="match status" value="1"/>
</dbReference>
<dbReference type="AlphaFoldDB" id="A0A5M9QZF9"/>
<dbReference type="InterPro" id="IPR050834">
    <property type="entry name" value="Glycosyltransf_2"/>
</dbReference>
<dbReference type="GO" id="GO:0016757">
    <property type="term" value="F:glycosyltransferase activity"/>
    <property type="evidence" value="ECO:0007669"/>
    <property type="project" value="UniProtKB-KW"/>
</dbReference>
<organism evidence="5 6">
    <name type="scientific">Morganella psychrotolerans</name>
    <dbReference type="NCBI Taxonomy" id="368603"/>
    <lineage>
        <taxon>Bacteria</taxon>
        <taxon>Pseudomonadati</taxon>
        <taxon>Pseudomonadota</taxon>
        <taxon>Gammaproteobacteria</taxon>
        <taxon>Enterobacterales</taxon>
        <taxon>Morganellaceae</taxon>
        <taxon>Morganella</taxon>
    </lineage>
</organism>
<comment type="caution">
    <text evidence="5">The sequence shown here is derived from an EMBL/GenBank/DDBJ whole genome shotgun (WGS) entry which is preliminary data.</text>
</comment>
<sequence>MKFSILLSVYFKENAIFLNDSLNRIINNSEKPTEVVIVKDGPLTDQLNLTIENWEKEYPNIIKTIDLPENIGLGKALNEGIKHCSNEWIFRMDTDDICLPNRFKKQINYLQENPHISLLGGNIEEFNEDMTESNGQRNIAIEHNNILKLAKKRNPFNHVTVAFKKSAVLAVGGYQHHLYMEDYNLWIRMISSDYKTHNLQDVLVNVRAGTIMVSRRRGLKYIKSELQLAKLKIKLKIDTPLSATLIFAMRSIPRLLPTSILNIIYKKLRK</sequence>
<keyword evidence="3 5" id="KW-0808">Transferase</keyword>
<reference evidence="5 6" key="1">
    <citation type="submission" date="2019-09" db="EMBL/GenBank/DDBJ databases">
        <title>Draft genome sequence of various Type strains from the CCUG.</title>
        <authorList>
            <person name="Pineiro-Iglesias B."/>
            <person name="Tunovic T."/>
            <person name="Unosson C."/>
            <person name="Inganas E."/>
            <person name="Ohlen M."/>
            <person name="Cardew S."/>
            <person name="Jensie-Markopoulos S."/>
            <person name="Salva-Serra F."/>
            <person name="Jaen-Luchoro D."/>
            <person name="Karlsson R."/>
            <person name="Svensson-Stadler L."/>
            <person name="Chun J."/>
            <person name="Moore E."/>
        </authorList>
    </citation>
    <scope>NUCLEOTIDE SEQUENCE [LARGE SCALE GENOMIC DNA]</scope>
    <source>
        <strain evidence="5 6">CCUG 53682T</strain>
    </source>
</reference>
<evidence type="ECO:0000256" key="2">
    <source>
        <dbReference type="ARBA" id="ARBA00022676"/>
    </source>
</evidence>
<dbReference type="InterPro" id="IPR001173">
    <property type="entry name" value="Glyco_trans_2-like"/>
</dbReference>
<evidence type="ECO:0000313" key="5">
    <source>
        <dbReference type="EMBL" id="KAA8713242.1"/>
    </source>
</evidence>
<proteinExistence type="inferred from homology"/>
<gene>
    <name evidence="5" type="ORF">F4V73_17210</name>
</gene>
<feature type="domain" description="Glycosyltransferase 2-like" evidence="4">
    <location>
        <begin position="10"/>
        <end position="163"/>
    </location>
</feature>
<dbReference type="EMBL" id="VXKB01000007">
    <property type="protein sequence ID" value="KAA8713242.1"/>
    <property type="molecule type" value="Genomic_DNA"/>
</dbReference>
<evidence type="ECO:0000256" key="3">
    <source>
        <dbReference type="ARBA" id="ARBA00022679"/>
    </source>
</evidence>
<dbReference type="SUPFAM" id="SSF53448">
    <property type="entry name" value="Nucleotide-diphospho-sugar transferases"/>
    <property type="match status" value="1"/>
</dbReference>
<evidence type="ECO:0000313" key="6">
    <source>
        <dbReference type="Proteomes" id="UP000322181"/>
    </source>
</evidence>
<name>A0A5M9QZF9_9GAMM</name>
<evidence type="ECO:0000256" key="1">
    <source>
        <dbReference type="ARBA" id="ARBA00006739"/>
    </source>
</evidence>
<dbReference type="Proteomes" id="UP000322181">
    <property type="component" value="Unassembled WGS sequence"/>
</dbReference>
<dbReference type="Pfam" id="PF00535">
    <property type="entry name" value="Glycos_transf_2"/>
    <property type="match status" value="1"/>
</dbReference>
<protein>
    <submittedName>
        <fullName evidence="5">Glycosyltransferase</fullName>
    </submittedName>
</protein>
<accession>A0A5M9QZF9</accession>
<dbReference type="PANTHER" id="PTHR43685:SF5">
    <property type="entry name" value="GLYCOSYLTRANSFERASE EPSE-RELATED"/>
    <property type="match status" value="1"/>
</dbReference>
<dbReference type="RefSeq" id="WP_150385137.1">
    <property type="nucleotide sequence ID" value="NZ_BAAAFS010000006.1"/>
</dbReference>
<dbReference type="Gene3D" id="3.90.550.10">
    <property type="entry name" value="Spore Coat Polysaccharide Biosynthesis Protein SpsA, Chain A"/>
    <property type="match status" value="1"/>
</dbReference>
<keyword evidence="2" id="KW-0328">Glycosyltransferase</keyword>
<evidence type="ECO:0000259" key="4">
    <source>
        <dbReference type="Pfam" id="PF00535"/>
    </source>
</evidence>
<dbReference type="InterPro" id="IPR029044">
    <property type="entry name" value="Nucleotide-diphossugar_trans"/>
</dbReference>
<comment type="similarity">
    <text evidence="1">Belongs to the glycosyltransferase 2 family.</text>
</comment>